<evidence type="ECO:0000256" key="9">
    <source>
        <dbReference type="ARBA" id="ARBA00081769"/>
    </source>
</evidence>
<protein>
    <recommendedName>
        <fullName evidence="8">Centrosomal P4.1-associated protein</fullName>
    </recommendedName>
    <alternativeName>
        <fullName evidence="9">Centromere protein J</fullName>
    </alternativeName>
    <alternativeName>
        <fullName evidence="10">Centrosome assembly and centriole elongation protein</fullName>
    </alternativeName>
</protein>
<feature type="compositionally biased region" description="Basic and acidic residues" evidence="11">
    <location>
        <begin position="289"/>
        <end position="304"/>
    </location>
</feature>
<feature type="region of interest" description="Disordered" evidence="11">
    <location>
        <begin position="996"/>
        <end position="1094"/>
    </location>
</feature>
<dbReference type="InterPro" id="IPR047002">
    <property type="entry name" value="Tcp10_C_sf"/>
</dbReference>
<evidence type="ECO:0000256" key="2">
    <source>
        <dbReference type="ARBA" id="ARBA00005627"/>
    </source>
</evidence>
<dbReference type="FunFam" id="2.60.450.20:FF:000001">
    <property type="entry name" value="Centromere protein J"/>
    <property type="match status" value="1"/>
</dbReference>
<dbReference type="GO" id="GO:0061511">
    <property type="term" value="P:centriole elongation"/>
    <property type="evidence" value="ECO:0007669"/>
    <property type="project" value="TreeGrafter"/>
</dbReference>
<feature type="region of interest" description="Disordered" evidence="11">
    <location>
        <begin position="330"/>
        <end position="452"/>
    </location>
</feature>
<keyword evidence="3" id="KW-0963">Cytoplasm</keyword>
<evidence type="ECO:0000256" key="1">
    <source>
        <dbReference type="ARBA" id="ARBA00004114"/>
    </source>
</evidence>
<feature type="domain" description="Centromere protein J C-terminal" evidence="12">
    <location>
        <begin position="1193"/>
        <end position="1221"/>
    </location>
</feature>
<dbReference type="OrthoDB" id="10252174at2759"/>
<evidence type="ECO:0000259" key="13">
    <source>
        <dbReference type="Pfam" id="PF25779"/>
    </source>
</evidence>
<feature type="region of interest" description="Disordered" evidence="11">
    <location>
        <begin position="225"/>
        <end position="313"/>
    </location>
</feature>
<accession>A0A8C9QX85</accession>
<dbReference type="GO" id="GO:0019904">
    <property type="term" value="F:protein domain specific binding"/>
    <property type="evidence" value="ECO:0007669"/>
    <property type="project" value="Ensembl"/>
</dbReference>
<comment type="similarity">
    <text evidence="2">Belongs to the TCP10 family.</text>
</comment>
<dbReference type="GO" id="GO:0005814">
    <property type="term" value="C:centriole"/>
    <property type="evidence" value="ECO:0007669"/>
    <property type="project" value="UniProtKB-SubCell"/>
</dbReference>
<comment type="subunit">
    <text evidence="7">Forms homodimers. Associates with microtubules plus ends; binds to beta-tubulin subunits exposed on microtubule outer surface at its distal tip; also associates with microtubule lattice. Associated with the gamma-tubulin complex. Interacts with the head domain of EPB41. Interacts with LYST. Interacts with CEP152 (via C-terminus). Interacts with STIL. Forms a complex with STIL and SASS6.</text>
</comment>
<keyword evidence="5" id="KW-0493">Microtubule</keyword>
<keyword evidence="6" id="KW-0206">Cytoskeleton</keyword>
<reference evidence="14 15" key="1">
    <citation type="submission" date="2019-04" db="EMBL/GenBank/DDBJ databases">
        <authorList>
            <consortium name="Wellcome Sanger Institute Data Sharing"/>
        </authorList>
    </citation>
    <scope>NUCLEOTIDE SEQUENCE [LARGE SCALE GENOMIC DNA]</scope>
</reference>
<feature type="compositionally biased region" description="Basic and acidic residues" evidence="11">
    <location>
        <begin position="616"/>
        <end position="629"/>
    </location>
</feature>
<dbReference type="Ensembl" id="ENSSFOT00015002364.2">
    <property type="protein sequence ID" value="ENSSFOP00015002320.1"/>
    <property type="gene ID" value="ENSSFOG00015001576.2"/>
</dbReference>
<feature type="region of interest" description="Disordered" evidence="11">
    <location>
        <begin position="572"/>
        <end position="761"/>
    </location>
</feature>
<dbReference type="InterPro" id="IPR026581">
    <property type="entry name" value="TCP10L/CENPJ"/>
</dbReference>
<dbReference type="Pfam" id="PF25779">
    <property type="entry name" value="Tubulin-bind_CPAP"/>
    <property type="match status" value="1"/>
</dbReference>
<evidence type="ECO:0000256" key="8">
    <source>
        <dbReference type="ARBA" id="ARBA00069791"/>
    </source>
</evidence>
<dbReference type="GO" id="GO:0060271">
    <property type="term" value="P:cilium assembly"/>
    <property type="evidence" value="ECO:0007669"/>
    <property type="project" value="TreeGrafter"/>
</dbReference>
<proteinExistence type="inferred from homology"/>
<keyword evidence="15" id="KW-1185">Reference proteome</keyword>
<feature type="compositionally biased region" description="Acidic residues" evidence="11">
    <location>
        <begin position="724"/>
        <end position="749"/>
    </location>
</feature>
<dbReference type="GeneID" id="108926846"/>
<evidence type="ECO:0000256" key="6">
    <source>
        <dbReference type="ARBA" id="ARBA00023212"/>
    </source>
</evidence>
<feature type="compositionally biased region" description="Basic and acidic residues" evidence="11">
    <location>
        <begin position="710"/>
        <end position="723"/>
    </location>
</feature>
<keyword evidence="4" id="KW-0597">Phosphoprotein</keyword>
<feature type="compositionally biased region" description="Polar residues" evidence="11">
    <location>
        <begin position="1042"/>
        <end position="1059"/>
    </location>
</feature>
<feature type="compositionally biased region" description="Basic and acidic residues" evidence="11">
    <location>
        <begin position="996"/>
        <end position="1006"/>
    </location>
</feature>
<evidence type="ECO:0000256" key="3">
    <source>
        <dbReference type="ARBA" id="ARBA00022490"/>
    </source>
</evidence>
<dbReference type="PANTHER" id="PTHR10331:SF6">
    <property type="entry name" value="SPINDLE ASSEMBLY ABNORMAL 4"/>
    <property type="match status" value="1"/>
</dbReference>
<evidence type="ECO:0000256" key="4">
    <source>
        <dbReference type="ARBA" id="ARBA00022553"/>
    </source>
</evidence>
<dbReference type="GO" id="GO:0005874">
    <property type="term" value="C:microtubule"/>
    <property type="evidence" value="ECO:0007669"/>
    <property type="project" value="UniProtKB-KW"/>
</dbReference>
<dbReference type="KEGG" id="sfm:108926846"/>
<evidence type="ECO:0000313" key="14">
    <source>
        <dbReference type="Ensembl" id="ENSSFOP00015002320.1"/>
    </source>
</evidence>
<feature type="domain" description="Centromere protein J C-terminal" evidence="12">
    <location>
        <begin position="1268"/>
        <end position="1297"/>
    </location>
</feature>
<evidence type="ECO:0000256" key="7">
    <source>
        <dbReference type="ARBA" id="ARBA00064598"/>
    </source>
</evidence>
<feature type="compositionally biased region" description="Polar residues" evidence="11">
    <location>
        <begin position="580"/>
        <end position="591"/>
    </location>
</feature>
<feature type="compositionally biased region" description="Acidic residues" evidence="11">
    <location>
        <begin position="264"/>
        <end position="273"/>
    </location>
</feature>
<feature type="domain" description="Centromere protein J C-terminal" evidence="12">
    <location>
        <begin position="1229"/>
        <end position="1263"/>
    </location>
</feature>
<feature type="compositionally biased region" description="Polar residues" evidence="11">
    <location>
        <begin position="1009"/>
        <end position="1027"/>
    </location>
</feature>
<feature type="compositionally biased region" description="Basic and acidic residues" evidence="11">
    <location>
        <begin position="167"/>
        <end position="179"/>
    </location>
</feature>
<feature type="region of interest" description="Disordered" evidence="11">
    <location>
        <begin position="166"/>
        <end position="212"/>
    </location>
</feature>
<feature type="compositionally biased region" description="Polar residues" evidence="11">
    <location>
        <begin position="278"/>
        <end position="287"/>
    </location>
</feature>
<feature type="region of interest" description="Disordered" evidence="11">
    <location>
        <begin position="825"/>
        <end position="846"/>
    </location>
</feature>
<feature type="compositionally biased region" description="Low complexity" evidence="11">
    <location>
        <begin position="189"/>
        <end position="210"/>
    </location>
</feature>
<dbReference type="InterPro" id="IPR009852">
    <property type="entry name" value="CENPJ_C_dom"/>
</dbReference>
<dbReference type="GO" id="GO:0005813">
    <property type="term" value="C:centrosome"/>
    <property type="evidence" value="ECO:0007669"/>
    <property type="project" value="TreeGrafter"/>
</dbReference>
<name>A0A8C9QX85_SCLFO</name>
<reference evidence="14" key="2">
    <citation type="submission" date="2025-08" db="UniProtKB">
        <authorList>
            <consortium name="Ensembl"/>
        </authorList>
    </citation>
    <scope>IDENTIFICATION</scope>
</reference>
<comment type="subcellular location">
    <subcellularLocation>
        <location evidence="1">Cytoplasm</location>
        <location evidence="1">Cytoskeleton</location>
        <location evidence="1">Microtubule organizing center</location>
        <location evidence="1">Centrosome</location>
        <location evidence="1">Centriole</location>
    </subcellularLocation>
</comment>
<evidence type="ECO:0000256" key="5">
    <source>
        <dbReference type="ARBA" id="ARBA00022701"/>
    </source>
</evidence>
<feature type="compositionally biased region" description="Polar residues" evidence="11">
    <location>
        <begin position="652"/>
        <end position="685"/>
    </location>
</feature>
<evidence type="ECO:0000259" key="12">
    <source>
        <dbReference type="Pfam" id="PF07202"/>
    </source>
</evidence>
<dbReference type="Proteomes" id="UP000694397">
    <property type="component" value="Chromosome 14"/>
</dbReference>
<dbReference type="CTD" id="55835"/>
<feature type="compositionally biased region" description="Gly residues" evidence="11">
    <location>
        <begin position="686"/>
        <end position="695"/>
    </location>
</feature>
<dbReference type="Gene3D" id="2.60.450.20">
    <property type="match status" value="1"/>
</dbReference>
<dbReference type="InterPro" id="IPR058029">
    <property type="entry name" value="Tubulin-bd_CENPJ"/>
</dbReference>
<organism evidence="14 15">
    <name type="scientific">Scleropages formosus</name>
    <name type="common">Asian bonytongue</name>
    <name type="synonym">Osteoglossum formosum</name>
    <dbReference type="NCBI Taxonomy" id="113540"/>
    <lineage>
        <taxon>Eukaryota</taxon>
        <taxon>Metazoa</taxon>
        <taxon>Chordata</taxon>
        <taxon>Craniata</taxon>
        <taxon>Vertebrata</taxon>
        <taxon>Euteleostomi</taxon>
        <taxon>Actinopterygii</taxon>
        <taxon>Neopterygii</taxon>
        <taxon>Teleostei</taxon>
        <taxon>Osteoglossocephala</taxon>
        <taxon>Osteoglossomorpha</taxon>
        <taxon>Osteoglossiformes</taxon>
        <taxon>Osteoglossidae</taxon>
        <taxon>Scleropages</taxon>
    </lineage>
</organism>
<reference evidence="14" key="3">
    <citation type="submission" date="2025-09" db="UniProtKB">
        <authorList>
            <consortium name="Ensembl"/>
        </authorList>
    </citation>
    <scope>IDENTIFICATION</scope>
</reference>
<evidence type="ECO:0000256" key="10">
    <source>
        <dbReference type="ARBA" id="ARBA00083148"/>
    </source>
</evidence>
<gene>
    <name evidence="14" type="primary">cenpj</name>
</gene>
<feature type="domain" description="Centromere protein J C-terminal" evidence="12">
    <location>
        <begin position="1122"/>
        <end position="1153"/>
    </location>
</feature>
<feature type="domain" description="CENPJ tubulin-binding region" evidence="13">
    <location>
        <begin position="299"/>
        <end position="363"/>
    </location>
</feature>
<dbReference type="GO" id="GO:1902117">
    <property type="term" value="P:positive regulation of organelle assembly"/>
    <property type="evidence" value="ECO:0007669"/>
    <property type="project" value="UniProtKB-ARBA"/>
</dbReference>
<sequence>MLSSAAGTQPSEANFLARWMPSRHRAGVILNPCVDLTSSLRDSWAPQDFSDSLASQFAPLPASRSSTNISVDSLSLVETGLLNQPQESGSAVALQKVSGVRKREQDIDESKLKTNGRPLAEKLQVLMEWQQSMQEQLNGHQTEELRRLLQEQQNLLHMVVQEGGADYAERSHSGDKSWEDSLLSQRGASASPLPKSDSSLLPSSGPQLCPMSPHQLTCINRFEKTSPGKAGHLTPHPHSSEDEDSSKTAGTGAVSWRERHSFDQDNDSNEGCEESGPLENSVQLCSTDTEEKPRELAHSDDRPIKPGVGGRKKTFEELLEEQLRLEEQRLRTIQQQQSATEEVKQNPKRSFLKRGEGLSRFTRGKAAPLKKKTSAAPPKTSSGGTPEPCSSPRWPPIQRKTTSLNKENHPEQLPRNSENKGLVFPQSRPKALGSHQRQNMAISESRRAKSDHIQLQLQLPKLQAATRPHSRRPDPTSLPVMAAKVADVDQPNRVQALPPQERPLPVALQPQPEYSFELSFQEKLECWDAERMKESMELGEFELLEQAAEELSFSSNSSFIMQVLQLDRQTNRGHQHFRRLSSTPIKSTGSPQLAEAKSRVPVSTKDRGLQPGCGEKVSRIGGTDERGVLETDDEDATDASCRSSVVFGDPDNVTQQQEDLPSGVVLSSNPCFGVTSSTPYDKTSYQGGGSSGGLTSGQEHNSRGNESTLVEERHGNDEERFVFDDDDTWNDVEEPEDTEEEEEDGDGNDPEERCISDPSAWSDIPSVLKRKVATVKGVEQESRGFKVVEQELHDDKLDHGLEPPPTSQLVAKLFPSLKPKAVCSVPAAEPPRTAAEPEAGPHPLSKQLRERLVELEGEIERFRLENAALARLTQERETGLEALRKEMADFEKRKEEELAKLEEFRKEETRKLQRERKVFEMHASAARALPDKKEREEIQALKQQLSSLQEELRRREARWSNTYSRLRQQLDALSAENGALRDEVRVLEKLRVAAWKKAESEKEAEKGPMSTQGAKKFGTTRSKSVSPTGAMRTSPALPVSNRRGSPESSQPGRSKTNAKTLLVPTPAPQATGRQVSEPLGANATPSPEMPTALPSETGELQAVELCDVKDEEKLHQGEKGSQEEVIHPDGKIETVLPSGGRLIVFPNGTRKEVSADGQTVNITFFNGDVKQIMADQRVIYYYADAQTTHTTYPDGIEVLQFPNNQIEKHFPDGRKEITFPDQTVKNLFPDGKEESIFPDGTIMEVQPDGSKVIRFNNGQREVHTATFKRREYPDGTAKTIYSDGRQETRYPTGRVRIKDKDGHVIVDARN</sequence>
<evidence type="ECO:0000256" key="11">
    <source>
        <dbReference type="SAM" id="MobiDB-lite"/>
    </source>
</evidence>
<feature type="compositionally biased region" description="Low complexity" evidence="11">
    <location>
        <begin position="826"/>
        <end position="838"/>
    </location>
</feature>
<dbReference type="Pfam" id="PF07202">
    <property type="entry name" value="Tcp10_C"/>
    <property type="match status" value="4"/>
</dbReference>
<dbReference type="GO" id="GO:0015631">
    <property type="term" value="F:tubulin binding"/>
    <property type="evidence" value="ECO:0007669"/>
    <property type="project" value="TreeGrafter"/>
</dbReference>
<dbReference type="PANTHER" id="PTHR10331">
    <property type="entry name" value="T COMPLEX PROTEIN 10"/>
    <property type="match status" value="1"/>
</dbReference>
<dbReference type="GeneTree" id="ENSGT00530000063927"/>
<evidence type="ECO:0000313" key="15">
    <source>
        <dbReference type="Proteomes" id="UP000694397"/>
    </source>
</evidence>